<proteinExistence type="predicted"/>
<organism evidence="3 4">
    <name type="scientific">Trueperella pyogenes</name>
    <dbReference type="NCBI Taxonomy" id="1661"/>
    <lineage>
        <taxon>Bacteria</taxon>
        <taxon>Bacillati</taxon>
        <taxon>Actinomycetota</taxon>
        <taxon>Actinomycetes</taxon>
        <taxon>Actinomycetales</taxon>
        <taxon>Actinomycetaceae</taxon>
        <taxon>Trueperella</taxon>
    </lineage>
</organism>
<comment type="caution">
    <text evidence="3">The sequence shown here is derived from an EMBL/GenBank/DDBJ whole genome shotgun (WGS) entry which is preliminary data.</text>
</comment>
<name>A0ABV3NCP0_9ACTO</name>
<keyword evidence="4" id="KW-1185">Reference proteome</keyword>
<keyword evidence="2" id="KW-0472">Membrane</keyword>
<dbReference type="Gene3D" id="2.40.260.10">
    <property type="entry name" value="Sortase"/>
    <property type="match status" value="1"/>
</dbReference>
<evidence type="ECO:0000313" key="3">
    <source>
        <dbReference type="EMBL" id="MEW6954985.1"/>
    </source>
</evidence>
<dbReference type="NCBIfam" id="NF033745">
    <property type="entry name" value="class_C_sortase"/>
    <property type="match status" value="1"/>
</dbReference>
<accession>A0ABV3NCP0</accession>
<keyword evidence="1" id="KW-0378">Hydrolase</keyword>
<protein>
    <submittedName>
        <fullName evidence="3">Class C sortase</fullName>
    </submittedName>
</protein>
<evidence type="ECO:0000256" key="1">
    <source>
        <dbReference type="ARBA" id="ARBA00022801"/>
    </source>
</evidence>
<sequence>MPSKHRLKTDPRTWEFPKLPALGAFIIVFGLLLLLYPSTASWFSQLNQSKLIRELNTDHRASSTHRAVADAREYNRLLVGGVIVEADQHKATGTVQSEGPYDYYSLLNATDTGIMGRLRIKSIGVDLPIYHGTSDSTLAKGVGHLRGTALPVGGTSLRPVLTAHRGLPEATLFNDLDRIAVNDTFVVEVFGEVSTYKVIETRVIEPDDTQAISVEQGKDLLSLITCTPLGINTHRILVTGERIVPTPISDAKAAGAAPEIPGFPWWAVIGGSVVLVVISYVVYAGYSQGRRRQKKTSPAPETESNS</sequence>
<dbReference type="RefSeq" id="WP_024964627.1">
    <property type="nucleotide sequence ID" value="NZ_CP123425.1"/>
</dbReference>
<keyword evidence="2" id="KW-1133">Transmembrane helix</keyword>
<dbReference type="NCBIfam" id="TIGR01076">
    <property type="entry name" value="sortase_fam"/>
    <property type="match status" value="1"/>
</dbReference>
<gene>
    <name evidence="3" type="ORF">V3M73_08120</name>
</gene>
<keyword evidence="2" id="KW-0812">Transmembrane</keyword>
<feature type="transmembrane region" description="Helical" evidence="2">
    <location>
        <begin position="21"/>
        <end position="43"/>
    </location>
</feature>
<dbReference type="InterPro" id="IPR005754">
    <property type="entry name" value="Sortase"/>
</dbReference>
<dbReference type="SUPFAM" id="SSF63817">
    <property type="entry name" value="Sortase"/>
    <property type="match status" value="1"/>
</dbReference>
<dbReference type="EMBL" id="JBAGNM010000008">
    <property type="protein sequence ID" value="MEW6954985.1"/>
    <property type="molecule type" value="Genomic_DNA"/>
</dbReference>
<evidence type="ECO:0000313" key="4">
    <source>
        <dbReference type="Proteomes" id="UP001555100"/>
    </source>
</evidence>
<evidence type="ECO:0000256" key="2">
    <source>
        <dbReference type="SAM" id="Phobius"/>
    </source>
</evidence>
<dbReference type="Proteomes" id="UP001555100">
    <property type="component" value="Unassembled WGS sequence"/>
</dbReference>
<dbReference type="InterPro" id="IPR023365">
    <property type="entry name" value="Sortase_dom-sf"/>
</dbReference>
<dbReference type="Pfam" id="PF04203">
    <property type="entry name" value="Sortase"/>
    <property type="match status" value="1"/>
</dbReference>
<feature type="transmembrane region" description="Helical" evidence="2">
    <location>
        <begin position="263"/>
        <end position="286"/>
    </location>
</feature>
<dbReference type="CDD" id="cd05827">
    <property type="entry name" value="Sortase_C"/>
    <property type="match status" value="1"/>
</dbReference>
<dbReference type="InterPro" id="IPR042002">
    <property type="entry name" value="Sortase_C"/>
</dbReference>
<reference evidence="3 4" key="1">
    <citation type="submission" date="2024-01" db="EMBL/GenBank/DDBJ databases">
        <title>Genomic analysis and antimicrobial resistance profiles of Trueperella pyogenes isolated from domestic and wild animals.</title>
        <authorList>
            <person name="Magossi G."/>
            <person name="Gzyl K.E."/>
            <person name="Holman D.B."/>
            <person name="Amat S."/>
        </authorList>
    </citation>
    <scope>NUCLEOTIDE SEQUENCE [LARGE SCALE GENOMIC DNA]</scope>
    <source>
        <strain evidence="3 4">1494</strain>
    </source>
</reference>